<evidence type="ECO:0000256" key="12">
    <source>
        <dbReference type="HAMAP-Rule" id="MF_01398"/>
    </source>
</evidence>
<keyword evidence="2 12" id="KW-0813">Transport</keyword>
<evidence type="ECO:0000256" key="5">
    <source>
        <dbReference type="ARBA" id="ARBA00022781"/>
    </source>
</evidence>
<evidence type="ECO:0000256" key="13">
    <source>
        <dbReference type="RuleBase" id="RU003848"/>
    </source>
</evidence>
<dbReference type="Proteomes" id="UP000176774">
    <property type="component" value="Unassembled WGS sequence"/>
</dbReference>
<dbReference type="GO" id="GO:0046961">
    <property type="term" value="F:proton-transporting ATPase activity, rotational mechanism"/>
    <property type="evidence" value="ECO:0007669"/>
    <property type="project" value="TreeGrafter"/>
</dbReference>
<evidence type="ECO:0000256" key="3">
    <source>
        <dbReference type="ARBA" id="ARBA00022547"/>
    </source>
</evidence>
<evidence type="ECO:0000256" key="6">
    <source>
        <dbReference type="ARBA" id="ARBA00022989"/>
    </source>
</evidence>
<keyword evidence="3 12" id="KW-0138">CF(0)</keyword>
<dbReference type="GO" id="GO:0005886">
    <property type="term" value="C:plasma membrane"/>
    <property type="evidence" value="ECO:0007669"/>
    <property type="project" value="UniProtKB-SubCell"/>
</dbReference>
<dbReference type="Gene3D" id="6.10.250.1580">
    <property type="match status" value="1"/>
</dbReference>
<sequence length="169" mass="19525">MESGSIFEQLGIHWQLLLSQAVNFFILLIILRVFAYKPLLAVIKKRNEKIKEGLQKAEEAEARLKEVDIIAKKHLQKADQEAMEIIKATQKKAETLQQSLQKETEDRQKELMAQAELAYLRQQEQAKQLVFSQAMELVKKTIMKTVELKPEIIDEALIKKAVLQVKDEI</sequence>
<dbReference type="PANTHER" id="PTHR33445">
    <property type="entry name" value="ATP SYNTHASE SUBUNIT B', CHLOROPLASTIC"/>
    <property type="match status" value="1"/>
</dbReference>
<comment type="function">
    <text evidence="10 12">F(1)F(0) ATP synthase produces ATP from ADP in the presence of a proton or sodium gradient. F-type ATPases consist of two structural domains, F(1) containing the extramembraneous catalytic core and F(0) containing the membrane proton channel, linked together by a central stalk and a peripheral stalk. During catalysis, ATP synthesis in the catalytic domain of F(1) is coupled via a rotary mechanism of the central stalk subunits to proton translocation.</text>
</comment>
<keyword evidence="4 12" id="KW-0812">Transmembrane</keyword>
<evidence type="ECO:0000256" key="14">
    <source>
        <dbReference type="SAM" id="Coils"/>
    </source>
</evidence>
<evidence type="ECO:0000256" key="8">
    <source>
        <dbReference type="ARBA" id="ARBA00023136"/>
    </source>
</evidence>
<evidence type="ECO:0000256" key="4">
    <source>
        <dbReference type="ARBA" id="ARBA00022692"/>
    </source>
</evidence>
<dbReference type="CDD" id="cd06503">
    <property type="entry name" value="ATP-synt_Fo_b"/>
    <property type="match status" value="1"/>
</dbReference>
<dbReference type="InterPro" id="IPR002146">
    <property type="entry name" value="ATP_synth_b/b'su_bac/chlpt"/>
</dbReference>
<keyword evidence="7 12" id="KW-0406">Ion transport</keyword>
<comment type="function">
    <text evidence="12">Component of the F(0) channel, it forms part of the peripheral stalk, linking F(1) to F(0).</text>
</comment>
<reference evidence="15 16" key="1">
    <citation type="journal article" date="2016" name="Nat. Commun.">
        <title>Thousands of microbial genomes shed light on interconnected biogeochemical processes in an aquifer system.</title>
        <authorList>
            <person name="Anantharaman K."/>
            <person name="Brown C.T."/>
            <person name="Hug L.A."/>
            <person name="Sharon I."/>
            <person name="Castelle C.J."/>
            <person name="Probst A.J."/>
            <person name="Thomas B.C."/>
            <person name="Singh A."/>
            <person name="Wilkins M.J."/>
            <person name="Karaoz U."/>
            <person name="Brodie E.L."/>
            <person name="Williams K.H."/>
            <person name="Hubbard S.S."/>
            <person name="Banfield J.F."/>
        </authorList>
    </citation>
    <scope>NUCLEOTIDE SEQUENCE [LARGE SCALE GENOMIC DNA]</scope>
</reference>
<dbReference type="GO" id="GO:0012505">
    <property type="term" value="C:endomembrane system"/>
    <property type="evidence" value="ECO:0007669"/>
    <property type="project" value="UniProtKB-SubCell"/>
</dbReference>
<keyword evidence="12" id="KW-1003">Cell membrane</keyword>
<keyword evidence="9 12" id="KW-0066">ATP synthesis</keyword>
<proteinExistence type="inferred from homology"/>
<comment type="caution">
    <text evidence="15">The sequence shown here is derived from an EMBL/GenBank/DDBJ whole genome shotgun (WGS) entry which is preliminary data.</text>
</comment>
<dbReference type="EMBL" id="MHPA01000021">
    <property type="protein sequence ID" value="OGZ72790.1"/>
    <property type="molecule type" value="Genomic_DNA"/>
</dbReference>
<keyword evidence="6 12" id="KW-1133">Transmembrane helix</keyword>
<evidence type="ECO:0000256" key="9">
    <source>
        <dbReference type="ARBA" id="ARBA00023310"/>
    </source>
</evidence>
<comment type="subunit">
    <text evidence="12">F-type ATPases have 2 components, F(1) - the catalytic core - and F(0) - the membrane proton channel. F(1) has five subunits: alpha(3), beta(3), gamma(1), delta(1), epsilon(1). F(0) has three main subunits: a(1), b(2) and c(10-14). The alpha and beta chains form an alternating ring which encloses part of the gamma chain. F(1) is attached to F(0) by a central stalk formed by the gamma and epsilon chains, while a peripheral stalk is formed by the delta and b chains.</text>
</comment>
<keyword evidence="5 12" id="KW-0375">Hydrogen ion transport</keyword>
<keyword evidence="14" id="KW-0175">Coiled coil</keyword>
<comment type="subcellular location">
    <subcellularLocation>
        <location evidence="12">Cell membrane</location>
        <topology evidence="12">Single-pass membrane protein</topology>
    </subcellularLocation>
    <subcellularLocation>
        <location evidence="11">Endomembrane system</location>
        <topology evidence="11">Single-pass membrane protein</topology>
    </subcellularLocation>
</comment>
<feature type="coiled-coil region" evidence="14">
    <location>
        <begin position="40"/>
        <end position="106"/>
    </location>
</feature>
<evidence type="ECO:0000256" key="7">
    <source>
        <dbReference type="ARBA" id="ARBA00023065"/>
    </source>
</evidence>
<evidence type="ECO:0000256" key="1">
    <source>
        <dbReference type="ARBA" id="ARBA00005513"/>
    </source>
</evidence>
<dbReference type="GO" id="GO:0045259">
    <property type="term" value="C:proton-transporting ATP synthase complex"/>
    <property type="evidence" value="ECO:0007669"/>
    <property type="project" value="UniProtKB-KW"/>
</dbReference>
<dbReference type="PANTHER" id="PTHR33445:SF2">
    <property type="entry name" value="ATP SYNTHASE SUBUNIT B', CHLOROPLASTIC"/>
    <property type="match status" value="1"/>
</dbReference>
<gene>
    <name evidence="12" type="primary">atpF</name>
    <name evidence="15" type="ORF">A2908_00210</name>
</gene>
<dbReference type="InterPro" id="IPR050059">
    <property type="entry name" value="ATP_synthase_B_chain"/>
</dbReference>
<keyword evidence="8 12" id="KW-0472">Membrane</keyword>
<protein>
    <recommendedName>
        <fullName evidence="12">ATP synthase subunit b</fullName>
    </recommendedName>
    <alternativeName>
        <fullName evidence="12">ATP synthase F(0) sector subunit b</fullName>
    </alternativeName>
    <alternativeName>
        <fullName evidence="12">ATPase subunit I</fullName>
    </alternativeName>
    <alternativeName>
        <fullName evidence="12">F-type ATPase subunit b</fullName>
        <shortName evidence="12">F-ATPase subunit b</shortName>
    </alternativeName>
</protein>
<name>A0A1G2IE94_9BACT</name>
<evidence type="ECO:0000256" key="10">
    <source>
        <dbReference type="ARBA" id="ARBA00025198"/>
    </source>
</evidence>
<dbReference type="STRING" id="1802214.A2908_00210"/>
<evidence type="ECO:0000256" key="11">
    <source>
        <dbReference type="ARBA" id="ARBA00037847"/>
    </source>
</evidence>
<comment type="similarity">
    <text evidence="1 12 13">Belongs to the ATPase B chain family.</text>
</comment>
<dbReference type="GO" id="GO:0046933">
    <property type="term" value="F:proton-transporting ATP synthase activity, rotational mechanism"/>
    <property type="evidence" value="ECO:0007669"/>
    <property type="project" value="UniProtKB-UniRule"/>
</dbReference>
<organism evidence="15 16">
    <name type="scientific">Candidatus Staskawiczbacteria bacterium RIFCSPLOWO2_01_FULL_38_12b</name>
    <dbReference type="NCBI Taxonomy" id="1802214"/>
    <lineage>
        <taxon>Bacteria</taxon>
        <taxon>Candidatus Staskawicziibacteriota</taxon>
    </lineage>
</organism>
<accession>A0A1G2IE94</accession>
<feature type="transmembrane region" description="Helical" evidence="12">
    <location>
        <begin position="12"/>
        <end position="35"/>
    </location>
</feature>
<evidence type="ECO:0000313" key="15">
    <source>
        <dbReference type="EMBL" id="OGZ72790.1"/>
    </source>
</evidence>
<evidence type="ECO:0000256" key="2">
    <source>
        <dbReference type="ARBA" id="ARBA00022448"/>
    </source>
</evidence>
<evidence type="ECO:0000313" key="16">
    <source>
        <dbReference type="Proteomes" id="UP000176774"/>
    </source>
</evidence>
<dbReference type="HAMAP" id="MF_01398">
    <property type="entry name" value="ATP_synth_b_bprime"/>
    <property type="match status" value="1"/>
</dbReference>
<dbReference type="AlphaFoldDB" id="A0A1G2IE94"/>
<dbReference type="Pfam" id="PF00430">
    <property type="entry name" value="ATP-synt_B"/>
    <property type="match status" value="1"/>
</dbReference>